<dbReference type="EMBL" id="JAZGQO010000010">
    <property type="protein sequence ID" value="KAK6177470.1"/>
    <property type="molecule type" value="Genomic_DNA"/>
</dbReference>
<dbReference type="Proteomes" id="UP001347796">
    <property type="component" value="Unassembled WGS sequence"/>
</dbReference>
<dbReference type="PANTHER" id="PTHR31751:SF42">
    <property type="entry name" value="PROTEIN CBG10204"/>
    <property type="match status" value="1"/>
</dbReference>
<sequence length="79" mass="9020">MKQTIDAAACLHECLEGKERKKKWLELGSQAMVKLEKVLTNKRLENDIKKLSPMHQTSAVEAYHSVVNHFASKMIGFSY</sequence>
<organism evidence="1 2">
    <name type="scientific">Patella caerulea</name>
    <name type="common">Rayed Mediterranean limpet</name>
    <dbReference type="NCBI Taxonomy" id="87958"/>
    <lineage>
        <taxon>Eukaryota</taxon>
        <taxon>Metazoa</taxon>
        <taxon>Spiralia</taxon>
        <taxon>Lophotrochozoa</taxon>
        <taxon>Mollusca</taxon>
        <taxon>Gastropoda</taxon>
        <taxon>Patellogastropoda</taxon>
        <taxon>Patelloidea</taxon>
        <taxon>Patellidae</taxon>
        <taxon>Patella</taxon>
    </lineage>
</organism>
<dbReference type="PANTHER" id="PTHR31751">
    <property type="entry name" value="SI:CH211-108C17.2-RELATED-RELATED"/>
    <property type="match status" value="1"/>
</dbReference>
<protein>
    <submittedName>
        <fullName evidence="1">Uncharacterized protein</fullName>
    </submittedName>
</protein>
<name>A0AAN8JLE3_PATCE</name>
<evidence type="ECO:0000313" key="1">
    <source>
        <dbReference type="EMBL" id="KAK6177470.1"/>
    </source>
</evidence>
<evidence type="ECO:0000313" key="2">
    <source>
        <dbReference type="Proteomes" id="UP001347796"/>
    </source>
</evidence>
<comment type="caution">
    <text evidence="1">The sequence shown here is derived from an EMBL/GenBank/DDBJ whole genome shotgun (WGS) entry which is preliminary data.</text>
</comment>
<reference evidence="1 2" key="1">
    <citation type="submission" date="2024-01" db="EMBL/GenBank/DDBJ databases">
        <title>The genome of the rayed Mediterranean limpet Patella caerulea (Linnaeus, 1758).</title>
        <authorList>
            <person name="Anh-Thu Weber A."/>
            <person name="Halstead-Nussloch G."/>
        </authorList>
    </citation>
    <scope>NUCLEOTIDE SEQUENCE [LARGE SCALE GENOMIC DNA]</scope>
    <source>
        <strain evidence="1">AATW-2023a</strain>
        <tissue evidence="1">Whole specimen</tissue>
    </source>
</reference>
<dbReference type="AlphaFoldDB" id="A0AAN8JLE3"/>
<keyword evidence="2" id="KW-1185">Reference proteome</keyword>
<accession>A0AAN8JLE3</accession>
<proteinExistence type="predicted"/>
<gene>
    <name evidence="1" type="ORF">SNE40_015564</name>
</gene>